<sequence>MRALGCAEDLDELLRVVRRPGSLGEVLHWLGRRIGAEVAWVGGTGRVEAATAGFRRTVLDALDEQLRRLAMGRLAAVTAQVGGAQVHLEAFGEREPRPVLVTVSAVELSRAAAALASRAGGLVELLGRALAADDTSRGYEEKARQLRFAVLSALMAGDVALARRMTAGDVPALLGDERVRVYVLHCLPADRDRLARAYQDVSGYHGPGLMVHCPSFKEHLICPVAEDPGAGGRLHLDSVLRRLIRENPSYALGASRFHPLDATAAAYGEALHALAVARNSPERVAAYRGQPSLVHLLPRPAAVAWAHAYVAPLNAVPRLTLDITRLTLTFPRSAVARLLQIGRNTVAAHCRRAEEALGLDLGDVQARATLDLALSLSSLPSGLQPDPGDTRQAAPSLGELLRTRPATTWAETFLRPLREAEHRSQYRTVRSWIEANTDAQQTAARLGLSRNTVRAHLRVAERSLNRDLLTTGSGINDLVHALRAVSGHRAHPDEESAHRAR</sequence>
<dbReference type="InterPro" id="IPR042070">
    <property type="entry name" value="PucR_C-HTH_sf"/>
</dbReference>
<dbReference type="Gene3D" id="1.10.10.2840">
    <property type="entry name" value="PucR C-terminal helix-turn-helix domain"/>
    <property type="match status" value="2"/>
</dbReference>
<dbReference type="InterPro" id="IPR025736">
    <property type="entry name" value="PucR_C-HTH_dom"/>
</dbReference>
<dbReference type="RefSeq" id="WP_203858310.1">
    <property type="nucleotide sequence ID" value="NZ_BAAAZQ010000001.1"/>
</dbReference>
<dbReference type="PANTHER" id="PTHR33744:SF1">
    <property type="entry name" value="DNA-BINDING TRANSCRIPTIONAL ACTIVATOR ADER"/>
    <property type="match status" value="1"/>
</dbReference>
<accession>A0ABQ4EQ24</accession>
<evidence type="ECO:0000313" key="3">
    <source>
        <dbReference type="Proteomes" id="UP000621500"/>
    </source>
</evidence>
<dbReference type="EMBL" id="BONX01000023">
    <property type="protein sequence ID" value="GIG96772.1"/>
    <property type="molecule type" value="Genomic_DNA"/>
</dbReference>
<feature type="domain" description="PucR C-terminal helix-turn-helix" evidence="1">
    <location>
        <begin position="427"/>
        <end position="469"/>
    </location>
</feature>
<dbReference type="Pfam" id="PF13556">
    <property type="entry name" value="HTH_30"/>
    <property type="match status" value="2"/>
</dbReference>
<dbReference type="PANTHER" id="PTHR33744">
    <property type="entry name" value="CARBOHYDRATE DIACID REGULATOR"/>
    <property type="match status" value="1"/>
</dbReference>
<keyword evidence="3" id="KW-1185">Reference proteome</keyword>
<dbReference type="Proteomes" id="UP000621500">
    <property type="component" value="Unassembled WGS sequence"/>
</dbReference>
<comment type="caution">
    <text evidence="2">The sequence shown here is derived from an EMBL/GenBank/DDBJ whole genome shotgun (WGS) entry which is preliminary data.</text>
</comment>
<evidence type="ECO:0000259" key="1">
    <source>
        <dbReference type="Pfam" id="PF13556"/>
    </source>
</evidence>
<dbReference type="InterPro" id="IPR051448">
    <property type="entry name" value="CdaR-like_regulators"/>
</dbReference>
<gene>
    <name evidence="2" type="ORF">Pma05_33450</name>
</gene>
<proteinExistence type="predicted"/>
<reference evidence="2 3" key="1">
    <citation type="submission" date="2021-01" db="EMBL/GenBank/DDBJ databases">
        <title>Whole genome shotgun sequence of Plantactinospora mayteni NBRC 109088.</title>
        <authorList>
            <person name="Komaki H."/>
            <person name="Tamura T."/>
        </authorList>
    </citation>
    <scope>NUCLEOTIDE SEQUENCE [LARGE SCALE GENOMIC DNA]</scope>
    <source>
        <strain evidence="2 3">NBRC 109088</strain>
    </source>
</reference>
<feature type="domain" description="PucR C-terminal helix-turn-helix" evidence="1">
    <location>
        <begin position="333"/>
        <end position="375"/>
    </location>
</feature>
<evidence type="ECO:0000313" key="2">
    <source>
        <dbReference type="EMBL" id="GIG96772.1"/>
    </source>
</evidence>
<organism evidence="2 3">
    <name type="scientific">Plantactinospora mayteni</name>
    <dbReference type="NCBI Taxonomy" id="566021"/>
    <lineage>
        <taxon>Bacteria</taxon>
        <taxon>Bacillati</taxon>
        <taxon>Actinomycetota</taxon>
        <taxon>Actinomycetes</taxon>
        <taxon>Micromonosporales</taxon>
        <taxon>Micromonosporaceae</taxon>
        <taxon>Plantactinospora</taxon>
    </lineage>
</organism>
<name>A0ABQ4EQ24_9ACTN</name>
<protein>
    <recommendedName>
        <fullName evidence="1">PucR C-terminal helix-turn-helix domain-containing protein</fullName>
    </recommendedName>
</protein>